<dbReference type="PANTHER" id="PTHR35004:SF7">
    <property type="entry name" value="INTEGRASE PROTEIN"/>
    <property type="match status" value="1"/>
</dbReference>
<feature type="compositionally biased region" description="Basic and acidic residues" evidence="1">
    <location>
        <begin position="342"/>
        <end position="353"/>
    </location>
</feature>
<sequence length="396" mass="44283">MLGGVRTLCYLFVFRLSFSGKAIHRIFLSQAQEAFFEGHVHAFQRLGGVPRGKVRYDNLSSAVAQVLGFTRAWVETDRWTAFRSWAGLEVFYCRPGIDGAHEKGGVEGEVGRFRRNRLVPVPVVATLAELNAQVDLWDEEDEQRRIGERARTVGEYFAIEKPFLQPLPDDHFETGRLFSPRVDRYSQITVRMNRYSVPVRLIGRQVRVLLHACELVVYDGRTEVARHERLGSRGQVRLDLDHYLEGLLRKPGALPGATALEQARATGKFTPVHEAWWEAARRADGDAAGTRSLIEVLLLHRHMTHEQVVAGIAAALRAGALTADAVALEARRAAEAEPPAEQPDRPSADERRPGRVISLTRRRLAALPPDNRPLPSVAAYDQLLRHPRPPAEGSTT</sequence>
<dbReference type="Proteomes" id="UP000583800">
    <property type="component" value="Unassembled WGS sequence"/>
</dbReference>
<dbReference type="InterPro" id="IPR054353">
    <property type="entry name" value="IstA-like_C"/>
</dbReference>
<keyword evidence="4" id="KW-1185">Reference proteome</keyword>
<proteinExistence type="predicted"/>
<evidence type="ECO:0000313" key="3">
    <source>
        <dbReference type="EMBL" id="MBB6344335.1"/>
    </source>
</evidence>
<evidence type="ECO:0000313" key="4">
    <source>
        <dbReference type="Proteomes" id="UP000583800"/>
    </source>
</evidence>
<dbReference type="AlphaFoldDB" id="A0A7X0BWW7"/>
<dbReference type="PANTHER" id="PTHR35004">
    <property type="entry name" value="TRANSPOSASE RV3428C-RELATED"/>
    <property type="match status" value="1"/>
</dbReference>
<name>A0A7X0BWW7_9ACTN</name>
<evidence type="ECO:0000259" key="2">
    <source>
        <dbReference type="Pfam" id="PF22483"/>
    </source>
</evidence>
<gene>
    <name evidence="3" type="ORF">FHU36_000844</name>
</gene>
<feature type="region of interest" description="Disordered" evidence="1">
    <location>
        <begin position="332"/>
        <end position="396"/>
    </location>
</feature>
<organism evidence="3 4">
    <name type="scientific">Nonomuraea muscovyensis</name>
    <dbReference type="NCBI Taxonomy" id="1124761"/>
    <lineage>
        <taxon>Bacteria</taxon>
        <taxon>Bacillati</taxon>
        <taxon>Actinomycetota</taxon>
        <taxon>Actinomycetes</taxon>
        <taxon>Streptosporangiales</taxon>
        <taxon>Streptosporangiaceae</taxon>
        <taxon>Nonomuraea</taxon>
    </lineage>
</organism>
<protein>
    <recommendedName>
        <fullName evidence="2">Transposase for insertion sequence element IS21-like C-terminal domain-containing protein</fullName>
    </recommendedName>
</protein>
<accession>A0A7X0BWW7</accession>
<comment type="caution">
    <text evidence="3">The sequence shown here is derived from an EMBL/GenBank/DDBJ whole genome shotgun (WGS) entry which is preliminary data.</text>
</comment>
<feature type="domain" description="Transposase for insertion sequence element IS21-like C-terminal" evidence="2">
    <location>
        <begin position="167"/>
        <end position="239"/>
    </location>
</feature>
<dbReference type="EMBL" id="JACHJB010000001">
    <property type="protein sequence ID" value="MBB6344335.1"/>
    <property type="molecule type" value="Genomic_DNA"/>
</dbReference>
<reference evidence="3 4" key="1">
    <citation type="submission" date="2020-08" db="EMBL/GenBank/DDBJ databases">
        <title>Sequencing the genomes of 1000 actinobacteria strains.</title>
        <authorList>
            <person name="Klenk H.-P."/>
        </authorList>
    </citation>
    <scope>NUCLEOTIDE SEQUENCE [LARGE SCALE GENOMIC DNA]</scope>
    <source>
        <strain evidence="3 4">DSM 45913</strain>
    </source>
</reference>
<dbReference type="Pfam" id="PF22483">
    <property type="entry name" value="Mu-transpos_C_2"/>
    <property type="match status" value="1"/>
</dbReference>
<evidence type="ECO:0000256" key="1">
    <source>
        <dbReference type="SAM" id="MobiDB-lite"/>
    </source>
</evidence>